<dbReference type="EMBL" id="JACCEM010000002">
    <property type="protein sequence ID" value="NYT48322.1"/>
    <property type="molecule type" value="Genomic_DNA"/>
</dbReference>
<evidence type="ECO:0000256" key="2">
    <source>
        <dbReference type="SAM" id="SignalP"/>
    </source>
</evidence>
<keyword evidence="4" id="KW-1185">Reference proteome</keyword>
<dbReference type="CDD" id="cd07012">
    <property type="entry name" value="PBP2_Bug_TTT"/>
    <property type="match status" value="1"/>
</dbReference>
<gene>
    <name evidence="3" type="ORF">H0A72_03265</name>
</gene>
<dbReference type="PANTHER" id="PTHR42928:SF5">
    <property type="entry name" value="BLR1237 PROTEIN"/>
    <property type="match status" value="1"/>
</dbReference>
<dbReference type="InterPro" id="IPR042100">
    <property type="entry name" value="Bug_dom1"/>
</dbReference>
<comment type="similarity">
    <text evidence="1">Belongs to the UPF0065 (bug) family.</text>
</comment>
<dbReference type="InterPro" id="IPR005064">
    <property type="entry name" value="BUG"/>
</dbReference>
<dbReference type="Gene3D" id="3.40.190.150">
    <property type="entry name" value="Bordetella uptake gene, domain 1"/>
    <property type="match status" value="1"/>
</dbReference>
<accession>A0A853FXB5</accession>
<dbReference type="Pfam" id="PF03401">
    <property type="entry name" value="TctC"/>
    <property type="match status" value="1"/>
</dbReference>
<feature type="signal peptide" evidence="2">
    <location>
        <begin position="1"/>
        <end position="21"/>
    </location>
</feature>
<evidence type="ECO:0000256" key="1">
    <source>
        <dbReference type="ARBA" id="ARBA00006987"/>
    </source>
</evidence>
<protein>
    <submittedName>
        <fullName evidence="3">Tripartite tricarboxylate transporter substrate binding protein</fullName>
    </submittedName>
</protein>
<reference evidence="3 4" key="1">
    <citation type="submission" date="2020-07" db="EMBL/GenBank/DDBJ databases">
        <title>Taxonomic revisions and descriptions of new bacterial species based on genomic comparisons in the high-G+C-content subgroup of the family Alcaligenaceae.</title>
        <authorList>
            <person name="Szabo A."/>
            <person name="Felfoldi T."/>
        </authorList>
    </citation>
    <scope>NUCLEOTIDE SEQUENCE [LARGE SCALE GENOMIC DNA]</scope>
    <source>
        <strain evidence="3 4">LMG 24012</strain>
    </source>
</reference>
<dbReference type="Gene3D" id="3.40.190.10">
    <property type="entry name" value="Periplasmic binding protein-like II"/>
    <property type="match status" value="1"/>
</dbReference>
<dbReference type="SUPFAM" id="SSF53850">
    <property type="entry name" value="Periplasmic binding protein-like II"/>
    <property type="match status" value="1"/>
</dbReference>
<proteinExistence type="inferred from homology"/>
<organism evidence="3 4">
    <name type="scientific">Parapusillimonas granuli</name>
    <dbReference type="NCBI Taxonomy" id="380911"/>
    <lineage>
        <taxon>Bacteria</taxon>
        <taxon>Pseudomonadati</taxon>
        <taxon>Pseudomonadota</taxon>
        <taxon>Betaproteobacteria</taxon>
        <taxon>Burkholderiales</taxon>
        <taxon>Alcaligenaceae</taxon>
        <taxon>Parapusillimonas</taxon>
    </lineage>
</organism>
<dbReference type="PIRSF" id="PIRSF017082">
    <property type="entry name" value="YflP"/>
    <property type="match status" value="1"/>
</dbReference>
<keyword evidence="2" id="KW-0732">Signal</keyword>
<dbReference type="Proteomes" id="UP000559809">
    <property type="component" value="Unassembled WGS sequence"/>
</dbReference>
<comment type="caution">
    <text evidence="3">The sequence shown here is derived from an EMBL/GenBank/DDBJ whole genome shotgun (WGS) entry which is preliminary data.</text>
</comment>
<evidence type="ECO:0000313" key="3">
    <source>
        <dbReference type="EMBL" id="NYT48322.1"/>
    </source>
</evidence>
<sequence length="318" mass="33738">MFKRIASALALAMLASTAAAADFPAKPVQMVVPYSPGGLTDNLARRYADKLSEAWKQPVVVENKPGAGSSIGAAAVARSAPDGYTMLLGSVGMVTNHMLLKKMPYEPSQLVPLALVALAPNVLYIHPSIPANNVKEFVEYAKKNPGKVSFASSGVGSSPHLAAELFASKTGIDAIQVPYKGTGPAIADFLGGQVNAYFDTMQSMKYAKDGSIRALGVTTEKRIADAPDLPTIEESGVASGVISSSWFGFFVPAATPADVQKRIVDTLRGIAQDQGMKVVVSEMGLVPDFQDQTQFKQFIQSETAKWGEVIRSQNISIQ</sequence>
<dbReference type="PANTHER" id="PTHR42928">
    <property type="entry name" value="TRICARBOXYLATE-BINDING PROTEIN"/>
    <property type="match status" value="1"/>
</dbReference>
<name>A0A853FXB5_9BURK</name>
<dbReference type="RefSeq" id="WP_180153640.1">
    <property type="nucleotide sequence ID" value="NZ_JACCEM010000002.1"/>
</dbReference>
<dbReference type="AlphaFoldDB" id="A0A853FXB5"/>
<evidence type="ECO:0000313" key="4">
    <source>
        <dbReference type="Proteomes" id="UP000559809"/>
    </source>
</evidence>
<feature type="chain" id="PRO_5033056141" evidence="2">
    <location>
        <begin position="22"/>
        <end position="318"/>
    </location>
</feature>